<feature type="transmembrane region" description="Helical" evidence="7">
    <location>
        <begin position="83"/>
        <end position="102"/>
    </location>
</feature>
<keyword evidence="4 7" id="KW-0812">Transmembrane</keyword>
<accession>A0A1Y2C4W1</accession>
<comment type="caution">
    <text evidence="9">The sequence shown here is derived from an EMBL/GenBank/DDBJ whole genome shotgun (WGS) entry which is preliminary data.</text>
</comment>
<sequence length="571" mass="60741">MISNTNSNKVDVQLEVLSERTEGTAAVMQDEDGTNYIRVPLTKAKFVLVYIGLLLAILLAALDQTIVATALKTIVTDFGKQNLIPWIGSAYLMTAAPLGTLYGKFADIFGRKWVFVFAITVFEIGSLLCGVATSMEFLIVGRAIAGVGGGGIFSCVLIIISDIVSIRDRGKFQGLIGAVFGLASVIAPLVGGAFSDNGLWRWCFFINLPLGAITLFTVIMYLNFPPEDGSFKDKISRVDFLGALVLFAAVLCLVTPLQLGGSLWEWNASQTIVLFVLSAILFAVLAFIELKVAKEPIIPASIFINASVPALLVIALCLGASFVPGIYYISLFFQVIFGSTATSAGLKIIPIVAGLVVMTIGSGIYVSKFGTYRHFLFIGPIVAIGGIIAISFLNGDSSMVQQVFSLLIFGLGIGSMMQIRVIALQASVPRELIAIATAVSQTCQTLGSAVGISITGTLFNNIVTSNTADAKELQFWVSRFVAQGIPAQTSEVLPLLGMLQASAQFYPRNDTVAAAAFNATLAAATTELKDGFNGAFKIAYLGLLPYPILILIFALFVKQMAMPKDVEAGAH</sequence>
<feature type="transmembrane region" description="Helical" evidence="7">
    <location>
        <begin position="240"/>
        <end position="259"/>
    </location>
</feature>
<protein>
    <submittedName>
        <fullName evidence="9">MFS general substrate transporter</fullName>
    </submittedName>
</protein>
<proteinExistence type="inferred from homology"/>
<organism evidence="9 10">
    <name type="scientific">Rhizoclosmatium globosum</name>
    <dbReference type="NCBI Taxonomy" id="329046"/>
    <lineage>
        <taxon>Eukaryota</taxon>
        <taxon>Fungi</taxon>
        <taxon>Fungi incertae sedis</taxon>
        <taxon>Chytridiomycota</taxon>
        <taxon>Chytridiomycota incertae sedis</taxon>
        <taxon>Chytridiomycetes</taxon>
        <taxon>Chytridiales</taxon>
        <taxon>Chytriomycetaceae</taxon>
        <taxon>Rhizoclosmatium</taxon>
    </lineage>
</organism>
<evidence type="ECO:0000256" key="2">
    <source>
        <dbReference type="ARBA" id="ARBA00008335"/>
    </source>
</evidence>
<feature type="transmembrane region" description="Helical" evidence="7">
    <location>
        <begin position="114"/>
        <end position="133"/>
    </location>
</feature>
<comment type="similarity">
    <text evidence="2">Belongs to the major facilitator superfamily.</text>
</comment>
<reference evidence="9 10" key="1">
    <citation type="submission" date="2016-07" db="EMBL/GenBank/DDBJ databases">
        <title>Pervasive Adenine N6-methylation of Active Genes in Fungi.</title>
        <authorList>
            <consortium name="DOE Joint Genome Institute"/>
            <person name="Mondo S.J."/>
            <person name="Dannebaum R.O."/>
            <person name="Kuo R.C."/>
            <person name="Labutti K."/>
            <person name="Haridas S."/>
            <person name="Kuo A."/>
            <person name="Salamov A."/>
            <person name="Ahrendt S.R."/>
            <person name="Lipzen A."/>
            <person name="Sullivan W."/>
            <person name="Andreopoulos W.B."/>
            <person name="Clum A."/>
            <person name="Lindquist E."/>
            <person name="Daum C."/>
            <person name="Ramamoorthy G.K."/>
            <person name="Gryganskyi A."/>
            <person name="Culley D."/>
            <person name="Magnuson J.K."/>
            <person name="James T.Y."/>
            <person name="O'Malley M.A."/>
            <person name="Stajich J.E."/>
            <person name="Spatafora J.W."/>
            <person name="Visel A."/>
            <person name="Grigoriev I.V."/>
        </authorList>
    </citation>
    <scope>NUCLEOTIDE SEQUENCE [LARGE SCALE GENOMIC DNA]</scope>
    <source>
        <strain evidence="9 10">JEL800</strain>
    </source>
</reference>
<dbReference type="GO" id="GO:0005886">
    <property type="term" value="C:plasma membrane"/>
    <property type="evidence" value="ECO:0007669"/>
    <property type="project" value="TreeGrafter"/>
</dbReference>
<feature type="transmembrane region" description="Helical" evidence="7">
    <location>
        <begin position="399"/>
        <end position="423"/>
    </location>
</feature>
<feature type="transmembrane region" description="Helical" evidence="7">
    <location>
        <begin position="348"/>
        <end position="367"/>
    </location>
</feature>
<dbReference type="PANTHER" id="PTHR23501">
    <property type="entry name" value="MAJOR FACILITATOR SUPERFAMILY"/>
    <property type="match status" value="1"/>
</dbReference>
<dbReference type="Gene3D" id="1.20.1720.10">
    <property type="entry name" value="Multidrug resistance protein D"/>
    <property type="match status" value="1"/>
</dbReference>
<feature type="transmembrane region" description="Helical" evidence="7">
    <location>
        <begin position="199"/>
        <end position="219"/>
    </location>
</feature>
<evidence type="ECO:0000256" key="7">
    <source>
        <dbReference type="SAM" id="Phobius"/>
    </source>
</evidence>
<dbReference type="PANTHER" id="PTHR23501:SF191">
    <property type="entry name" value="VACUOLAR BASIC AMINO ACID TRANSPORTER 4"/>
    <property type="match status" value="1"/>
</dbReference>
<comment type="subcellular location">
    <subcellularLocation>
        <location evidence="1">Endomembrane system</location>
        <topology evidence="1">Multi-pass membrane protein</topology>
    </subcellularLocation>
</comment>
<dbReference type="EMBL" id="MCGO01000030">
    <property type="protein sequence ID" value="ORY41976.1"/>
    <property type="molecule type" value="Genomic_DNA"/>
</dbReference>
<evidence type="ECO:0000256" key="3">
    <source>
        <dbReference type="ARBA" id="ARBA00022448"/>
    </source>
</evidence>
<feature type="transmembrane region" description="Helical" evidence="7">
    <location>
        <begin position="374"/>
        <end position="393"/>
    </location>
</feature>
<name>A0A1Y2C4W1_9FUNG</name>
<dbReference type="Gene3D" id="1.20.1250.20">
    <property type="entry name" value="MFS general substrate transporter like domains"/>
    <property type="match status" value="1"/>
</dbReference>
<evidence type="ECO:0000313" key="9">
    <source>
        <dbReference type="EMBL" id="ORY41976.1"/>
    </source>
</evidence>
<keyword evidence="10" id="KW-1185">Reference proteome</keyword>
<evidence type="ECO:0000313" key="10">
    <source>
        <dbReference type="Proteomes" id="UP000193642"/>
    </source>
</evidence>
<dbReference type="InterPro" id="IPR036259">
    <property type="entry name" value="MFS_trans_sf"/>
</dbReference>
<dbReference type="GO" id="GO:0022857">
    <property type="term" value="F:transmembrane transporter activity"/>
    <property type="evidence" value="ECO:0007669"/>
    <property type="project" value="InterPro"/>
</dbReference>
<dbReference type="GO" id="GO:0012505">
    <property type="term" value="C:endomembrane system"/>
    <property type="evidence" value="ECO:0007669"/>
    <property type="project" value="UniProtKB-SubCell"/>
</dbReference>
<keyword evidence="3" id="KW-0813">Transport</keyword>
<dbReference type="STRING" id="329046.A0A1Y2C4W1"/>
<dbReference type="SUPFAM" id="SSF103473">
    <property type="entry name" value="MFS general substrate transporter"/>
    <property type="match status" value="1"/>
</dbReference>
<dbReference type="Proteomes" id="UP000193642">
    <property type="component" value="Unassembled WGS sequence"/>
</dbReference>
<feature type="transmembrane region" description="Helical" evidence="7">
    <location>
        <begin position="47"/>
        <end position="71"/>
    </location>
</feature>
<evidence type="ECO:0000256" key="5">
    <source>
        <dbReference type="ARBA" id="ARBA00022989"/>
    </source>
</evidence>
<feature type="transmembrane region" description="Helical" evidence="7">
    <location>
        <begin position="271"/>
        <end position="290"/>
    </location>
</feature>
<feature type="domain" description="Major facilitator superfamily (MFS) profile" evidence="8">
    <location>
        <begin position="49"/>
        <end position="562"/>
    </location>
</feature>
<feature type="transmembrane region" description="Helical" evidence="7">
    <location>
        <begin position="538"/>
        <end position="557"/>
    </location>
</feature>
<evidence type="ECO:0000256" key="4">
    <source>
        <dbReference type="ARBA" id="ARBA00022692"/>
    </source>
</evidence>
<dbReference type="CDD" id="cd17502">
    <property type="entry name" value="MFS_Azr1_MDR_like"/>
    <property type="match status" value="1"/>
</dbReference>
<feature type="transmembrane region" description="Helical" evidence="7">
    <location>
        <begin position="172"/>
        <end position="193"/>
    </location>
</feature>
<dbReference type="InterPro" id="IPR020846">
    <property type="entry name" value="MFS_dom"/>
</dbReference>
<feature type="transmembrane region" description="Helical" evidence="7">
    <location>
        <begin position="302"/>
        <end position="328"/>
    </location>
</feature>
<dbReference type="InterPro" id="IPR011701">
    <property type="entry name" value="MFS"/>
</dbReference>
<dbReference type="PROSITE" id="PS50850">
    <property type="entry name" value="MFS"/>
    <property type="match status" value="1"/>
</dbReference>
<keyword evidence="5 7" id="KW-1133">Transmembrane helix</keyword>
<dbReference type="Pfam" id="PF07690">
    <property type="entry name" value="MFS_1"/>
    <property type="match status" value="1"/>
</dbReference>
<evidence type="ECO:0000256" key="6">
    <source>
        <dbReference type="ARBA" id="ARBA00023136"/>
    </source>
</evidence>
<evidence type="ECO:0000256" key="1">
    <source>
        <dbReference type="ARBA" id="ARBA00004127"/>
    </source>
</evidence>
<dbReference type="FunFam" id="1.20.1720.10:FF:000013">
    <property type="entry name" value="Related to multidrug resistance proteins"/>
    <property type="match status" value="1"/>
</dbReference>
<feature type="transmembrane region" description="Helical" evidence="7">
    <location>
        <begin position="139"/>
        <end position="160"/>
    </location>
</feature>
<evidence type="ECO:0000259" key="8">
    <source>
        <dbReference type="PROSITE" id="PS50850"/>
    </source>
</evidence>
<feature type="non-terminal residue" evidence="9">
    <location>
        <position position="1"/>
    </location>
</feature>
<dbReference type="OrthoDB" id="2147446at2759"/>
<dbReference type="AlphaFoldDB" id="A0A1Y2C4W1"/>
<gene>
    <name evidence="9" type="ORF">BCR33DRAFT_718609</name>
</gene>
<keyword evidence="6 7" id="KW-0472">Membrane</keyword>